<evidence type="ECO:0000256" key="1">
    <source>
        <dbReference type="ARBA" id="ARBA00009104"/>
    </source>
</evidence>
<proteinExistence type="inferred from homology"/>
<accession>A0A0T6LQQ0</accession>
<evidence type="ECO:0000256" key="3">
    <source>
        <dbReference type="ARBA" id="ARBA00022741"/>
    </source>
</evidence>
<comment type="caution">
    <text evidence="8">The sequence shown here is derived from an EMBL/GenBank/DDBJ whole genome shotgun (WGS) entry which is preliminary data.</text>
</comment>
<dbReference type="AlphaFoldDB" id="A0A0T6LQQ0"/>
<evidence type="ECO:0000256" key="5">
    <source>
        <dbReference type="ARBA" id="ARBA00032897"/>
    </source>
</evidence>
<dbReference type="EC" id="2.7.1.176" evidence="2"/>
<evidence type="ECO:0000313" key="9">
    <source>
        <dbReference type="Proteomes" id="UP000050867"/>
    </source>
</evidence>
<keyword evidence="4" id="KW-0067">ATP-binding</keyword>
<comment type="catalytic activity">
    <reaction evidence="6">
        <text>UDP-N-acetyl-alpha-D-glucosamine + ATP = UDP-N-acetyl-alpha-D-glucosamine 3'-phosphate + ADP + H(+)</text>
        <dbReference type="Rhea" id="RHEA:32671"/>
        <dbReference type="ChEBI" id="CHEBI:15378"/>
        <dbReference type="ChEBI" id="CHEBI:30616"/>
        <dbReference type="ChEBI" id="CHEBI:57705"/>
        <dbReference type="ChEBI" id="CHEBI:64353"/>
        <dbReference type="ChEBI" id="CHEBI:456216"/>
        <dbReference type="EC" id="2.7.1.176"/>
    </reaction>
</comment>
<dbReference type="Gene3D" id="3.40.50.300">
    <property type="entry name" value="P-loop containing nucleotide triphosphate hydrolases"/>
    <property type="match status" value="1"/>
</dbReference>
<keyword evidence="3" id="KW-0547">Nucleotide-binding</keyword>
<evidence type="ECO:0000256" key="2">
    <source>
        <dbReference type="ARBA" id="ARBA00011963"/>
    </source>
</evidence>
<protein>
    <recommendedName>
        <fullName evidence="5">UDP-N-acetylglucosamine kinase</fullName>
        <ecNumber evidence="2">2.7.1.176</ecNumber>
    </recommendedName>
    <alternativeName>
        <fullName evidence="5">UDP-N-acetylglucosamine kinase</fullName>
    </alternativeName>
</protein>
<evidence type="ECO:0000256" key="6">
    <source>
        <dbReference type="ARBA" id="ARBA00048178"/>
    </source>
</evidence>
<comment type="similarity">
    <text evidence="1">Belongs to the zeta toxin family.</text>
</comment>
<evidence type="ECO:0000313" key="8">
    <source>
        <dbReference type="EMBL" id="KRV48373.1"/>
    </source>
</evidence>
<dbReference type="InterPro" id="IPR010488">
    <property type="entry name" value="Zeta_toxin_domain"/>
</dbReference>
<dbReference type="RefSeq" id="WP_051087361.1">
    <property type="nucleotide sequence ID" value="NZ_LLZU01000025.1"/>
</dbReference>
<dbReference type="Proteomes" id="UP000050867">
    <property type="component" value="Unassembled WGS sequence"/>
</dbReference>
<evidence type="ECO:0000259" key="7">
    <source>
        <dbReference type="Pfam" id="PF06414"/>
    </source>
</evidence>
<sequence length="138" mass="15189">MPFAVAGYPIEVVVLAVRRADSRLATVLRYARALQVGAGRFTSQAGHDQCFNALPDVVALAEEHPAITAVTVIRRDGRALLRHEAGSPGRARWMLESERNRPYTEQEGAAFFALYRGLRQALPQLAMSWTTSRGSPAR</sequence>
<dbReference type="GO" id="GO:0005524">
    <property type="term" value="F:ATP binding"/>
    <property type="evidence" value="ECO:0007669"/>
    <property type="project" value="UniProtKB-KW"/>
</dbReference>
<dbReference type="EMBL" id="LLZU01000025">
    <property type="protein sequence ID" value="KRV48373.1"/>
    <property type="molecule type" value="Genomic_DNA"/>
</dbReference>
<evidence type="ECO:0000256" key="4">
    <source>
        <dbReference type="ARBA" id="ARBA00022840"/>
    </source>
</evidence>
<organism evidence="8 9">
    <name type="scientific">Wenjunlia vitaminophila</name>
    <name type="common">Streptomyces vitaminophilus</name>
    <dbReference type="NCBI Taxonomy" id="76728"/>
    <lineage>
        <taxon>Bacteria</taxon>
        <taxon>Bacillati</taxon>
        <taxon>Actinomycetota</taxon>
        <taxon>Actinomycetes</taxon>
        <taxon>Kitasatosporales</taxon>
        <taxon>Streptomycetaceae</taxon>
        <taxon>Wenjunlia</taxon>
    </lineage>
</organism>
<dbReference type="GO" id="GO:0016301">
    <property type="term" value="F:kinase activity"/>
    <property type="evidence" value="ECO:0007669"/>
    <property type="project" value="InterPro"/>
</dbReference>
<dbReference type="InterPro" id="IPR027417">
    <property type="entry name" value="P-loop_NTPase"/>
</dbReference>
<dbReference type="eggNOG" id="COG1100">
    <property type="taxonomic scope" value="Bacteria"/>
</dbReference>
<gene>
    <name evidence="8" type="ORF">AQ490_25525</name>
</gene>
<feature type="domain" description="Zeta toxin" evidence="7">
    <location>
        <begin position="3"/>
        <end position="81"/>
    </location>
</feature>
<reference evidence="8 9" key="1">
    <citation type="submission" date="2015-10" db="EMBL/GenBank/DDBJ databases">
        <title>Draft genome sequence of pyrrolomycin-producing Streptomyces vitaminophilus.</title>
        <authorList>
            <person name="Graham D.E."/>
            <person name="Mahan K.M."/>
            <person name="Klingeman D.M."/>
            <person name="Hettich R.L."/>
            <person name="Parry R.J."/>
        </authorList>
    </citation>
    <scope>NUCLEOTIDE SEQUENCE [LARGE SCALE GENOMIC DNA]</scope>
    <source>
        <strain evidence="8 9">ATCC 31673</strain>
    </source>
</reference>
<keyword evidence="9" id="KW-1185">Reference proteome</keyword>
<name>A0A0T6LQQ0_WENVI</name>
<dbReference type="Pfam" id="PF06414">
    <property type="entry name" value="Zeta_toxin"/>
    <property type="match status" value="1"/>
</dbReference>
<dbReference type="STRING" id="76728.AQ490_25525"/>